<accession>A0A2W7QU28</accession>
<name>A0A2W7QU28_9BACT</name>
<evidence type="ECO:0000313" key="1">
    <source>
        <dbReference type="EMBL" id="PZX52083.1"/>
    </source>
</evidence>
<comment type="caution">
    <text evidence="1">The sequence shown here is derived from an EMBL/GenBank/DDBJ whole genome shotgun (WGS) entry which is preliminary data.</text>
</comment>
<proteinExistence type="predicted"/>
<keyword evidence="2" id="KW-1185">Reference proteome</keyword>
<evidence type="ECO:0008006" key="3">
    <source>
        <dbReference type="Google" id="ProtNLM"/>
    </source>
</evidence>
<evidence type="ECO:0000313" key="2">
    <source>
        <dbReference type="Proteomes" id="UP000248882"/>
    </source>
</evidence>
<gene>
    <name evidence="1" type="ORF">LV85_02233</name>
</gene>
<organism evidence="1 2">
    <name type="scientific">Algoriphagus chordae</name>
    <dbReference type="NCBI Taxonomy" id="237019"/>
    <lineage>
        <taxon>Bacteria</taxon>
        <taxon>Pseudomonadati</taxon>
        <taxon>Bacteroidota</taxon>
        <taxon>Cytophagia</taxon>
        <taxon>Cytophagales</taxon>
        <taxon>Cyclobacteriaceae</taxon>
        <taxon>Algoriphagus</taxon>
    </lineage>
</organism>
<dbReference type="Proteomes" id="UP000248882">
    <property type="component" value="Unassembled WGS sequence"/>
</dbReference>
<protein>
    <recommendedName>
        <fullName evidence="3">Glycosyltransferase involved in cell wall biosynthesis</fullName>
    </recommendedName>
</protein>
<reference evidence="1 2" key="1">
    <citation type="submission" date="2018-06" db="EMBL/GenBank/DDBJ databases">
        <title>Genomic Encyclopedia of Archaeal and Bacterial Type Strains, Phase II (KMG-II): from individual species to whole genera.</title>
        <authorList>
            <person name="Goeker M."/>
        </authorList>
    </citation>
    <scope>NUCLEOTIDE SEQUENCE [LARGE SCALE GENOMIC DNA]</scope>
    <source>
        <strain evidence="1 2">DSM 19830</strain>
    </source>
</reference>
<sequence>MGIECLLMSYNDYYLHNIFDDNLCFEGALLKSIRIPNSLPSADKIEYARESLLLFNPDLISLQYVPSSYHSKGLHFGFAKQINSIIGDFPFHLMVHELWVGMGARSSFKLKLRGAVQKQLFHSFLKAVKPKFVSTQCEYYLSILNRSVRQSVFHFPLFGNIINHNSLTKTNFEGSNKRVVKFVMFGHIFDTVDYYKVVHDISKVGIELNIDFQLTIISSNNFSRDLWQDCWQSFGHKVNVLENLSNEEISRIFVNSDIGLSTYPFPLLDKSGSIAALLEHQLPVICVNRDWKLRESFVREDEINGIYFWGEFSLSKFLQNIPAPSEFNSVDTIAERYIELMSTSDYVFS</sequence>
<dbReference type="EMBL" id="QKZT01000008">
    <property type="protein sequence ID" value="PZX52083.1"/>
    <property type="molecule type" value="Genomic_DNA"/>
</dbReference>
<dbReference type="AlphaFoldDB" id="A0A2W7QU28"/>